<dbReference type="PROSITE" id="PS50110">
    <property type="entry name" value="RESPONSE_REGULATORY"/>
    <property type="match status" value="1"/>
</dbReference>
<evidence type="ECO:0000256" key="1">
    <source>
        <dbReference type="PROSITE-ProRule" id="PRU00169"/>
    </source>
</evidence>
<name>A0ABS8APR6_9BACT</name>
<sequence length="252" mass="28926">MNVLIIEDENLTARRLESQLRKHDPTIQVLARLSSVAAAVAWLRAHPAPDLLFLDIHLEDDLGFRIFEQVQVSTPIIFTTAYDEYMIQAFRVNSIDYLLKPINYDELVAALDKYQRLRQHFTPADLPALLRLVSPAPEPEYKERFLVTVGTRLRSVDTQEVAYFCFEEGATFMVTKQGQRLAVDYSLDKLGQLLNPRQFFRVNRQYLLSLPAIGTIHNHSAGRLEVELQPTARQQVLVSGDRATEFKEWLGK</sequence>
<dbReference type="RefSeq" id="WP_226172902.1">
    <property type="nucleotide sequence ID" value="NZ_JAJADR010000001.1"/>
</dbReference>
<proteinExistence type="predicted"/>
<protein>
    <submittedName>
        <fullName evidence="3">LytTR family DNA-binding domain-containing protein</fullName>
    </submittedName>
</protein>
<feature type="modified residue" description="4-aspartylphosphate" evidence="1">
    <location>
        <position position="55"/>
    </location>
</feature>
<keyword evidence="1" id="KW-0597">Phosphoprotein</keyword>
<dbReference type="EMBL" id="JAJADR010000001">
    <property type="protein sequence ID" value="MCB2407326.1"/>
    <property type="molecule type" value="Genomic_DNA"/>
</dbReference>
<evidence type="ECO:0000313" key="3">
    <source>
        <dbReference type="EMBL" id="MCB2407326.1"/>
    </source>
</evidence>
<comment type="caution">
    <text evidence="3">The sequence shown here is derived from an EMBL/GenBank/DDBJ whole genome shotgun (WGS) entry which is preliminary data.</text>
</comment>
<gene>
    <name evidence="3" type="ORF">LGH74_05005</name>
</gene>
<dbReference type="Gene3D" id="2.40.50.1020">
    <property type="entry name" value="LytTr DNA-binding domain"/>
    <property type="match status" value="1"/>
</dbReference>
<dbReference type="Proteomes" id="UP001165296">
    <property type="component" value="Unassembled WGS sequence"/>
</dbReference>
<dbReference type="SUPFAM" id="SSF52172">
    <property type="entry name" value="CheY-like"/>
    <property type="match status" value="1"/>
</dbReference>
<dbReference type="InterPro" id="IPR011006">
    <property type="entry name" value="CheY-like_superfamily"/>
</dbReference>
<keyword evidence="4" id="KW-1185">Reference proteome</keyword>
<feature type="domain" description="Response regulatory" evidence="2">
    <location>
        <begin position="2"/>
        <end position="115"/>
    </location>
</feature>
<evidence type="ECO:0000313" key="4">
    <source>
        <dbReference type="Proteomes" id="UP001165296"/>
    </source>
</evidence>
<dbReference type="Pfam" id="PF04397">
    <property type="entry name" value="LytTR"/>
    <property type="match status" value="1"/>
</dbReference>
<dbReference type="GO" id="GO:0003677">
    <property type="term" value="F:DNA binding"/>
    <property type="evidence" value="ECO:0007669"/>
    <property type="project" value="UniProtKB-KW"/>
</dbReference>
<dbReference type="SMART" id="SM00850">
    <property type="entry name" value="LytTR"/>
    <property type="match status" value="1"/>
</dbReference>
<dbReference type="InterPro" id="IPR007492">
    <property type="entry name" value="LytTR_DNA-bd_dom"/>
</dbReference>
<accession>A0ABS8APR6</accession>
<reference evidence="3" key="1">
    <citation type="submission" date="2021-10" db="EMBL/GenBank/DDBJ databases">
        <authorList>
            <person name="Dean J.D."/>
            <person name="Kim M.K."/>
            <person name="Newey C.N."/>
            <person name="Stoker T.S."/>
            <person name="Thompson D.W."/>
            <person name="Grose J.H."/>
        </authorList>
    </citation>
    <scope>NUCLEOTIDE SEQUENCE</scope>
    <source>
        <strain evidence="3">BT178</strain>
    </source>
</reference>
<dbReference type="InterPro" id="IPR046947">
    <property type="entry name" value="LytR-like"/>
</dbReference>
<organism evidence="3 4">
    <name type="scientific">Hymenobacter lucidus</name>
    <dbReference type="NCBI Taxonomy" id="2880930"/>
    <lineage>
        <taxon>Bacteria</taxon>
        <taxon>Pseudomonadati</taxon>
        <taxon>Bacteroidota</taxon>
        <taxon>Cytophagia</taxon>
        <taxon>Cytophagales</taxon>
        <taxon>Hymenobacteraceae</taxon>
        <taxon>Hymenobacter</taxon>
    </lineage>
</organism>
<dbReference type="Pfam" id="PF00072">
    <property type="entry name" value="Response_reg"/>
    <property type="match status" value="1"/>
</dbReference>
<keyword evidence="3" id="KW-0238">DNA-binding</keyword>
<evidence type="ECO:0000259" key="2">
    <source>
        <dbReference type="PROSITE" id="PS50110"/>
    </source>
</evidence>
<dbReference type="Gene3D" id="3.40.50.2300">
    <property type="match status" value="1"/>
</dbReference>
<dbReference type="InterPro" id="IPR001789">
    <property type="entry name" value="Sig_transdc_resp-reg_receiver"/>
</dbReference>
<dbReference type="PANTHER" id="PTHR37299">
    <property type="entry name" value="TRANSCRIPTIONAL REGULATOR-RELATED"/>
    <property type="match status" value="1"/>
</dbReference>
<dbReference type="PANTHER" id="PTHR37299:SF1">
    <property type="entry name" value="STAGE 0 SPORULATION PROTEIN A HOMOLOG"/>
    <property type="match status" value="1"/>
</dbReference>
<dbReference type="SMART" id="SM00448">
    <property type="entry name" value="REC"/>
    <property type="match status" value="1"/>
</dbReference>